<dbReference type="Pfam" id="PF10545">
    <property type="entry name" value="MADF_DNA_bdg"/>
    <property type="match status" value="1"/>
</dbReference>
<evidence type="ECO:0000259" key="1">
    <source>
        <dbReference type="PROSITE" id="PS51029"/>
    </source>
</evidence>
<dbReference type="OMA" id="SRDRQFW"/>
<evidence type="ECO:0000313" key="2">
    <source>
        <dbReference type="EMBL" id="SSX12253.1"/>
    </source>
</evidence>
<dbReference type="EMBL" id="UFQT01001762">
    <property type="protein sequence ID" value="SSX31705.1"/>
    <property type="molecule type" value="Genomic_DNA"/>
</dbReference>
<dbReference type="InterPro" id="IPR006578">
    <property type="entry name" value="MADF-dom"/>
</dbReference>
<dbReference type="SMART" id="SM00595">
    <property type="entry name" value="MADF"/>
    <property type="match status" value="1"/>
</dbReference>
<dbReference type="EMBL" id="UFQS01001762">
    <property type="protein sequence ID" value="SSX12253.1"/>
    <property type="molecule type" value="Genomic_DNA"/>
</dbReference>
<gene>
    <name evidence="3" type="primary">CSON003980</name>
</gene>
<dbReference type="PANTHER" id="PTHR21505:SF8">
    <property type="entry name" value="DPT-YFP REPRESSOR BY OVEREXPRESSION, ISOFORM D-RELATED"/>
    <property type="match status" value="1"/>
</dbReference>
<name>A0A336MPV2_CULSO</name>
<sequence>MEKNKAIFSEFIRVYKNNPCLWDPKHPGFKSVSAKHSAYEQLLYVMKKFDPSNTEIDHDTVKKKINSMRACFRRDYRKVRLSGYQYKPQLWYYDLLLFVNESKSVKDEFFIKQFKSLPKEEPESEVEISYMDMRESQSSHDEVEIEDIYEANVIEEHLEDDYEMQVNSQQQQQQQQQHAEIITVQEDHRSDLEEKDDECSVFGKHIGMELQLMNERQRIIAKKLLSDIAYYGRLERLTEYTEIKCTKGPEAKE</sequence>
<reference evidence="2" key="1">
    <citation type="submission" date="2018-04" db="EMBL/GenBank/DDBJ databases">
        <authorList>
            <person name="Go L.Y."/>
            <person name="Mitchell J.A."/>
        </authorList>
    </citation>
    <scope>NUCLEOTIDE SEQUENCE</scope>
    <source>
        <tissue evidence="2">Whole organism</tissue>
    </source>
</reference>
<organism evidence="3">
    <name type="scientific">Culicoides sonorensis</name>
    <name type="common">Biting midge</name>
    <dbReference type="NCBI Taxonomy" id="179676"/>
    <lineage>
        <taxon>Eukaryota</taxon>
        <taxon>Metazoa</taxon>
        <taxon>Ecdysozoa</taxon>
        <taxon>Arthropoda</taxon>
        <taxon>Hexapoda</taxon>
        <taxon>Insecta</taxon>
        <taxon>Pterygota</taxon>
        <taxon>Neoptera</taxon>
        <taxon>Endopterygota</taxon>
        <taxon>Diptera</taxon>
        <taxon>Nematocera</taxon>
        <taxon>Chironomoidea</taxon>
        <taxon>Ceratopogonidae</taxon>
        <taxon>Ceratopogoninae</taxon>
        <taxon>Culicoides</taxon>
        <taxon>Monoculicoides</taxon>
    </lineage>
</organism>
<protein>
    <submittedName>
        <fullName evidence="3">CSON003980 protein</fullName>
    </submittedName>
</protein>
<accession>A0A336MPV2</accession>
<reference evidence="3" key="2">
    <citation type="submission" date="2018-07" db="EMBL/GenBank/DDBJ databases">
        <authorList>
            <person name="Quirk P.G."/>
            <person name="Krulwich T.A."/>
        </authorList>
    </citation>
    <scope>NUCLEOTIDE SEQUENCE</scope>
</reference>
<evidence type="ECO:0000313" key="3">
    <source>
        <dbReference type="EMBL" id="SSX31705.1"/>
    </source>
</evidence>
<dbReference type="AlphaFoldDB" id="A0A336MPV2"/>
<dbReference type="VEuPathDB" id="VectorBase:CSON003980"/>
<proteinExistence type="predicted"/>
<feature type="domain" description="MADF" evidence="1">
    <location>
        <begin position="10"/>
        <end position="104"/>
    </location>
</feature>
<dbReference type="PANTHER" id="PTHR21505">
    <property type="entry name" value="MADF DOMAIN-CONTAINING PROTEIN-RELATED"/>
    <property type="match status" value="1"/>
</dbReference>
<dbReference type="PROSITE" id="PS51029">
    <property type="entry name" value="MADF"/>
    <property type="match status" value="1"/>
</dbReference>